<organism evidence="2 3">
    <name type="scientific">Streptomyces wedmorensis</name>
    <dbReference type="NCBI Taxonomy" id="43759"/>
    <lineage>
        <taxon>Bacteria</taxon>
        <taxon>Bacillati</taxon>
        <taxon>Actinomycetota</taxon>
        <taxon>Actinomycetes</taxon>
        <taxon>Kitasatosporales</taxon>
        <taxon>Streptomycetaceae</taxon>
        <taxon>Streptomyces</taxon>
    </lineage>
</organism>
<dbReference type="Proteomes" id="UP001600424">
    <property type="component" value="Unassembled WGS sequence"/>
</dbReference>
<reference evidence="2 3" key="1">
    <citation type="submission" date="2024-09" db="EMBL/GenBank/DDBJ databases">
        <title>The Natural Products Discovery Center: Release of the First 8490 Sequenced Strains for Exploring Actinobacteria Biosynthetic Diversity.</title>
        <authorList>
            <person name="Kalkreuter E."/>
            <person name="Kautsar S.A."/>
            <person name="Yang D."/>
            <person name="Bader C.D."/>
            <person name="Teijaro C.N."/>
            <person name="Fluegel L."/>
            <person name="Davis C.M."/>
            <person name="Simpson J.R."/>
            <person name="Lauterbach L."/>
            <person name="Steele A.D."/>
            <person name="Gui C."/>
            <person name="Meng S."/>
            <person name="Li G."/>
            <person name="Viehrig K."/>
            <person name="Ye F."/>
            <person name="Su P."/>
            <person name="Kiefer A.F."/>
            <person name="Nichols A."/>
            <person name="Cepeda A.J."/>
            <person name="Yan W."/>
            <person name="Fan B."/>
            <person name="Jiang Y."/>
            <person name="Adhikari A."/>
            <person name="Zheng C.-J."/>
            <person name="Schuster L."/>
            <person name="Cowan T.M."/>
            <person name="Smanski M.J."/>
            <person name="Chevrette M.G."/>
            <person name="De Carvalho L.P.S."/>
            <person name="Shen B."/>
        </authorList>
    </citation>
    <scope>NUCLEOTIDE SEQUENCE [LARGE SCALE GENOMIC DNA]</scope>
    <source>
        <strain evidence="2 3">NPDC056472</strain>
    </source>
</reference>
<evidence type="ECO:0000313" key="3">
    <source>
        <dbReference type="Proteomes" id="UP001600424"/>
    </source>
</evidence>
<keyword evidence="1" id="KW-0732">Signal</keyword>
<feature type="chain" id="PRO_5047227740" evidence="1">
    <location>
        <begin position="29"/>
        <end position="136"/>
    </location>
</feature>
<proteinExistence type="predicted"/>
<dbReference type="EMBL" id="JBHTRV010000002">
    <property type="protein sequence ID" value="MFE5978695.1"/>
    <property type="molecule type" value="Genomic_DNA"/>
</dbReference>
<keyword evidence="3" id="KW-1185">Reference proteome</keyword>
<sequence length="136" mass="15049">MKIGLKSLAGAMAGAALLGAVSVIPAHAAEGQFESSMTGWRVGDESRRWWDNNDTWDYTGIYFSDCISDGGSGFNQASLRLWKEVSSAPDRSKGIEINYCGWVDYGDPDDRGNYYFELTDIHSGTFLTVKYVKVAW</sequence>
<accession>A0ABW6IMC8</accession>
<evidence type="ECO:0000313" key="2">
    <source>
        <dbReference type="EMBL" id="MFE5978695.1"/>
    </source>
</evidence>
<evidence type="ECO:0000256" key="1">
    <source>
        <dbReference type="SAM" id="SignalP"/>
    </source>
</evidence>
<name>A0ABW6IMC8_STRWE</name>
<comment type="caution">
    <text evidence="2">The sequence shown here is derived from an EMBL/GenBank/DDBJ whole genome shotgun (WGS) entry which is preliminary data.</text>
</comment>
<protein>
    <submittedName>
        <fullName evidence="2">Uncharacterized protein</fullName>
    </submittedName>
</protein>
<dbReference type="RefSeq" id="WP_386254214.1">
    <property type="nucleotide sequence ID" value="NZ_JBHTRV010000002.1"/>
</dbReference>
<feature type="signal peptide" evidence="1">
    <location>
        <begin position="1"/>
        <end position="28"/>
    </location>
</feature>
<gene>
    <name evidence="2" type="ORF">ACFQ63_03185</name>
</gene>